<keyword evidence="8" id="KW-1185">Reference proteome</keyword>
<dbReference type="PANTHER" id="PTHR23301">
    <property type="entry name" value="CHITIN BINDING PERITROPHIN-A"/>
    <property type="match status" value="1"/>
</dbReference>
<dbReference type="EMBL" id="CAJPIN010035107">
    <property type="protein sequence ID" value="CAG2064558.1"/>
    <property type="molecule type" value="Genomic_DNA"/>
</dbReference>
<dbReference type="Pfam" id="PF01607">
    <property type="entry name" value="CBM_14"/>
    <property type="match status" value="1"/>
</dbReference>
<keyword evidence="1" id="KW-0147">Chitin-binding</keyword>
<organism evidence="7 8">
    <name type="scientific">Timema podura</name>
    <name type="common">Walking stick</name>
    <dbReference type="NCBI Taxonomy" id="61482"/>
    <lineage>
        <taxon>Eukaryota</taxon>
        <taxon>Metazoa</taxon>
        <taxon>Ecdysozoa</taxon>
        <taxon>Arthropoda</taxon>
        <taxon>Hexapoda</taxon>
        <taxon>Insecta</taxon>
        <taxon>Pterygota</taxon>
        <taxon>Neoptera</taxon>
        <taxon>Polyneoptera</taxon>
        <taxon>Phasmatodea</taxon>
        <taxon>Timematodea</taxon>
        <taxon>Timematoidea</taxon>
        <taxon>Timematidae</taxon>
        <taxon>Timema</taxon>
    </lineage>
</organism>
<dbReference type="PROSITE" id="PS50940">
    <property type="entry name" value="CHIT_BIND_II"/>
    <property type="match status" value="1"/>
</dbReference>
<dbReference type="InterPro" id="IPR036508">
    <property type="entry name" value="Chitin-bd_dom_sf"/>
</dbReference>
<evidence type="ECO:0000256" key="4">
    <source>
        <dbReference type="ARBA" id="ARBA00023157"/>
    </source>
</evidence>
<evidence type="ECO:0000256" key="2">
    <source>
        <dbReference type="ARBA" id="ARBA00022729"/>
    </source>
</evidence>
<dbReference type="SMART" id="SM00494">
    <property type="entry name" value="ChtBD2"/>
    <property type="match status" value="1"/>
</dbReference>
<evidence type="ECO:0000313" key="8">
    <source>
        <dbReference type="Proteomes" id="UP001153148"/>
    </source>
</evidence>
<comment type="caution">
    <text evidence="7">The sequence shown here is derived from an EMBL/GenBank/DDBJ whole genome shotgun (WGS) entry which is preliminary data.</text>
</comment>
<sequence length="84" mass="9871">MSWVQARYPQARRLELRKNCKAPRGQFSHGSACHMYVNCWDDVVIEESCPGGLLFNEKGYCDYDYNVECGDRKIESEYTVPYHR</sequence>
<dbReference type="InterPro" id="IPR002557">
    <property type="entry name" value="Chitin-bd_dom"/>
</dbReference>
<feature type="domain" description="Chitin-binding type-2" evidence="6">
    <location>
        <begin position="17"/>
        <end position="71"/>
    </location>
</feature>
<protein>
    <recommendedName>
        <fullName evidence="6">Chitin-binding type-2 domain-containing protein</fullName>
    </recommendedName>
</protein>
<evidence type="ECO:0000256" key="3">
    <source>
        <dbReference type="ARBA" id="ARBA00022737"/>
    </source>
</evidence>
<keyword evidence="2" id="KW-0732">Signal</keyword>
<keyword evidence="3" id="KW-0677">Repeat</keyword>
<evidence type="ECO:0000256" key="5">
    <source>
        <dbReference type="ARBA" id="ARBA00023180"/>
    </source>
</evidence>
<accession>A0ABN7P9P3</accession>
<dbReference type="PANTHER" id="PTHR23301:SF98">
    <property type="entry name" value="CHITIN-BINDING TYPE-2 DOMAIN-CONTAINING PROTEIN-RELATED"/>
    <property type="match status" value="1"/>
</dbReference>
<evidence type="ECO:0000256" key="1">
    <source>
        <dbReference type="ARBA" id="ARBA00022669"/>
    </source>
</evidence>
<dbReference type="Gene3D" id="2.170.140.10">
    <property type="entry name" value="Chitin binding domain"/>
    <property type="match status" value="1"/>
</dbReference>
<evidence type="ECO:0000259" key="6">
    <source>
        <dbReference type="PROSITE" id="PS50940"/>
    </source>
</evidence>
<evidence type="ECO:0000313" key="7">
    <source>
        <dbReference type="EMBL" id="CAG2064558.1"/>
    </source>
</evidence>
<dbReference type="SUPFAM" id="SSF57625">
    <property type="entry name" value="Invertebrate chitin-binding proteins"/>
    <property type="match status" value="1"/>
</dbReference>
<dbReference type="Proteomes" id="UP001153148">
    <property type="component" value="Unassembled WGS sequence"/>
</dbReference>
<dbReference type="InterPro" id="IPR051940">
    <property type="entry name" value="Chitin_bind-dev_reg"/>
</dbReference>
<gene>
    <name evidence="7" type="ORF">TPAB3V08_LOCUS11504</name>
</gene>
<keyword evidence="5" id="KW-0325">Glycoprotein</keyword>
<reference evidence="7" key="1">
    <citation type="submission" date="2021-03" db="EMBL/GenBank/DDBJ databases">
        <authorList>
            <person name="Tran Van P."/>
        </authorList>
    </citation>
    <scope>NUCLEOTIDE SEQUENCE</scope>
</reference>
<keyword evidence="4" id="KW-1015">Disulfide bond</keyword>
<name>A0ABN7P9P3_TIMPD</name>
<proteinExistence type="predicted"/>